<dbReference type="Proteomes" id="UP000022447">
    <property type="component" value="Unassembled WGS sequence"/>
</dbReference>
<evidence type="ECO:0000313" key="1">
    <source>
        <dbReference type="EMBL" id="ETX12010.1"/>
    </source>
</evidence>
<dbReference type="AlphaFoldDB" id="X7E850"/>
<accession>X7E850</accession>
<dbReference type="EMBL" id="JALZ01000061">
    <property type="protein sequence ID" value="ETX12010.1"/>
    <property type="molecule type" value="Genomic_DNA"/>
</dbReference>
<protein>
    <submittedName>
        <fullName evidence="1">Uncharacterized protein</fullName>
    </submittedName>
</protein>
<comment type="caution">
    <text evidence="1">The sequence shown here is derived from an EMBL/GenBank/DDBJ whole genome shotgun (WGS) entry which is preliminary data.</text>
</comment>
<organism evidence="1 2">
    <name type="scientific">Roseivivax halodurans JCM 10272</name>
    <dbReference type="NCBI Taxonomy" id="1449350"/>
    <lineage>
        <taxon>Bacteria</taxon>
        <taxon>Pseudomonadati</taxon>
        <taxon>Pseudomonadota</taxon>
        <taxon>Alphaproteobacteria</taxon>
        <taxon>Rhodobacterales</taxon>
        <taxon>Roseobacteraceae</taxon>
        <taxon>Roseivivax</taxon>
    </lineage>
</organism>
<proteinExistence type="predicted"/>
<gene>
    <name evidence="1" type="ORF">OCH239_18635</name>
</gene>
<evidence type="ECO:0000313" key="2">
    <source>
        <dbReference type="Proteomes" id="UP000022447"/>
    </source>
</evidence>
<name>X7E850_9RHOB</name>
<keyword evidence="2" id="KW-1185">Reference proteome</keyword>
<reference evidence="1 2" key="1">
    <citation type="submission" date="2014-01" db="EMBL/GenBank/DDBJ databases">
        <title>Roseivivax halodurans JCM 10272 Genome Sequencing.</title>
        <authorList>
            <person name="Lai Q."/>
            <person name="Li G."/>
            <person name="Shao Z."/>
        </authorList>
    </citation>
    <scope>NUCLEOTIDE SEQUENCE [LARGE SCALE GENOMIC DNA]</scope>
    <source>
        <strain evidence="1 2">JCM 10272</strain>
    </source>
</reference>
<sequence>MSLDRQQILRASSEIRTSLHGFSMPHRGAVKYATIRRHSCDQEASRILRCIMCFHSLRADQIHVITQSRAARTVTDSCTMILIGNVSEKQYSRKSVD</sequence>